<dbReference type="SMART" id="SM00324">
    <property type="entry name" value="RhoGAP"/>
    <property type="match status" value="1"/>
</dbReference>
<evidence type="ECO:0008006" key="8">
    <source>
        <dbReference type="Google" id="ProtNLM"/>
    </source>
</evidence>
<dbReference type="InterPro" id="IPR008936">
    <property type="entry name" value="Rho_GTPase_activation_prot"/>
</dbReference>
<evidence type="ECO:0000259" key="5">
    <source>
        <dbReference type="PROSITE" id="PS50848"/>
    </source>
</evidence>
<feature type="region of interest" description="Disordered" evidence="3">
    <location>
        <begin position="26"/>
        <end position="50"/>
    </location>
</feature>
<keyword evidence="1" id="KW-0343">GTPase activation</keyword>
<dbReference type="PANTHER" id="PTHR12659">
    <property type="entry name" value="RHO-TYPE GTPASE ACTIVATING PROTEIN"/>
    <property type="match status" value="1"/>
</dbReference>
<dbReference type="GO" id="GO:0005096">
    <property type="term" value="F:GTPase activator activity"/>
    <property type="evidence" value="ECO:0007669"/>
    <property type="project" value="UniProtKB-KW"/>
</dbReference>
<dbReference type="Gene3D" id="1.10.555.10">
    <property type="entry name" value="Rho GTPase activation protein"/>
    <property type="match status" value="1"/>
</dbReference>
<dbReference type="GO" id="GO:0008289">
    <property type="term" value="F:lipid binding"/>
    <property type="evidence" value="ECO:0007669"/>
    <property type="project" value="InterPro"/>
</dbReference>
<dbReference type="GO" id="GO:0030036">
    <property type="term" value="P:actin cytoskeleton organization"/>
    <property type="evidence" value="ECO:0007669"/>
    <property type="project" value="TreeGrafter"/>
</dbReference>
<dbReference type="SUPFAM" id="SSF55961">
    <property type="entry name" value="Bet v1-like"/>
    <property type="match status" value="1"/>
</dbReference>
<dbReference type="AlphaFoldDB" id="A0A9N9XKH5"/>
<feature type="compositionally biased region" description="Basic and acidic residues" evidence="3">
    <location>
        <begin position="362"/>
        <end position="377"/>
    </location>
</feature>
<proteinExistence type="predicted"/>
<dbReference type="GO" id="GO:0035023">
    <property type="term" value="P:regulation of Rho protein signal transduction"/>
    <property type="evidence" value="ECO:0007669"/>
    <property type="project" value="TreeGrafter"/>
</dbReference>
<feature type="compositionally biased region" description="Low complexity" evidence="3">
    <location>
        <begin position="111"/>
        <end position="144"/>
    </location>
</feature>
<evidence type="ECO:0000256" key="1">
    <source>
        <dbReference type="ARBA" id="ARBA00022468"/>
    </source>
</evidence>
<dbReference type="Proteomes" id="UP001153712">
    <property type="component" value="Chromosome 10"/>
</dbReference>
<dbReference type="Gene3D" id="1.10.287.2070">
    <property type="match status" value="1"/>
</dbReference>
<dbReference type="SUPFAM" id="SSF47769">
    <property type="entry name" value="SAM/Pointed domain"/>
    <property type="match status" value="1"/>
</dbReference>
<dbReference type="EMBL" id="OU900103">
    <property type="protein sequence ID" value="CAG9855132.1"/>
    <property type="molecule type" value="Genomic_DNA"/>
</dbReference>
<feature type="region of interest" description="Disordered" evidence="3">
    <location>
        <begin position="302"/>
        <end position="388"/>
    </location>
</feature>
<dbReference type="Gene3D" id="3.30.530.20">
    <property type="match status" value="1"/>
</dbReference>
<gene>
    <name evidence="6" type="ORF">PHYEVI_LOCUS1592</name>
</gene>
<evidence type="ECO:0000259" key="4">
    <source>
        <dbReference type="PROSITE" id="PS50238"/>
    </source>
</evidence>
<keyword evidence="7" id="KW-1185">Reference proteome</keyword>
<feature type="domain" description="Rho-GAP" evidence="4">
    <location>
        <begin position="489"/>
        <end position="683"/>
    </location>
</feature>
<dbReference type="InterPro" id="IPR002913">
    <property type="entry name" value="START_lipid-bd_dom"/>
</dbReference>
<protein>
    <recommendedName>
        <fullName evidence="8">Rho GTPase-activating protein 7</fullName>
    </recommendedName>
</protein>
<dbReference type="InterPro" id="IPR013761">
    <property type="entry name" value="SAM/pointed_sf"/>
</dbReference>
<dbReference type="PROSITE" id="PS50238">
    <property type="entry name" value="RHOGAP"/>
    <property type="match status" value="1"/>
</dbReference>
<dbReference type="SUPFAM" id="SSF48350">
    <property type="entry name" value="GTPase activation domain, GAP"/>
    <property type="match status" value="1"/>
</dbReference>
<organism evidence="6 7">
    <name type="scientific">Phyllotreta striolata</name>
    <name type="common">Striped flea beetle</name>
    <name type="synonym">Crioceris striolata</name>
    <dbReference type="NCBI Taxonomy" id="444603"/>
    <lineage>
        <taxon>Eukaryota</taxon>
        <taxon>Metazoa</taxon>
        <taxon>Ecdysozoa</taxon>
        <taxon>Arthropoda</taxon>
        <taxon>Hexapoda</taxon>
        <taxon>Insecta</taxon>
        <taxon>Pterygota</taxon>
        <taxon>Neoptera</taxon>
        <taxon>Endopterygota</taxon>
        <taxon>Coleoptera</taxon>
        <taxon>Polyphaga</taxon>
        <taxon>Cucujiformia</taxon>
        <taxon>Chrysomeloidea</taxon>
        <taxon>Chrysomelidae</taxon>
        <taxon>Galerucinae</taxon>
        <taxon>Alticini</taxon>
        <taxon>Phyllotreta</taxon>
    </lineage>
</organism>
<keyword evidence="2" id="KW-0597">Phosphoprotein</keyword>
<dbReference type="InterPro" id="IPR000198">
    <property type="entry name" value="RhoGAP_dom"/>
</dbReference>
<reference evidence="6" key="1">
    <citation type="submission" date="2022-01" db="EMBL/GenBank/DDBJ databases">
        <authorList>
            <person name="King R."/>
        </authorList>
    </citation>
    <scope>NUCLEOTIDE SEQUENCE</scope>
</reference>
<evidence type="ECO:0000256" key="2">
    <source>
        <dbReference type="ARBA" id="ARBA00022553"/>
    </source>
</evidence>
<dbReference type="Pfam" id="PF00620">
    <property type="entry name" value="RhoGAP"/>
    <property type="match status" value="1"/>
</dbReference>
<evidence type="ECO:0000313" key="7">
    <source>
        <dbReference type="Proteomes" id="UP001153712"/>
    </source>
</evidence>
<dbReference type="InterPro" id="IPR023393">
    <property type="entry name" value="START-like_dom_sf"/>
</dbReference>
<dbReference type="SMART" id="SM00234">
    <property type="entry name" value="START"/>
    <property type="match status" value="1"/>
</dbReference>
<evidence type="ECO:0000256" key="3">
    <source>
        <dbReference type="SAM" id="MobiDB-lite"/>
    </source>
</evidence>
<dbReference type="PANTHER" id="PTHR12659:SF7">
    <property type="entry name" value="CROSSVEINLESS C, ISOFORM C"/>
    <property type="match status" value="1"/>
</dbReference>
<feature type="region of interest" description="Disordered" evidence="3">
    <location>
        <begin position="111"/>
        <end position="145"/>
    </location>
</feature>
<accession>A0A9N9XKH5</accession>
<name>A0A9N9XKH5_PHYSR</name>
<sequence>MSSINQYQDLLNYLEESQNEIAKVFEVSSKNENSAKEKEQDEDRDPDDDLNCLIKLNEKIESDLIELLSKSKFKSQQNGFDNGYFPINGQNSDAEQSSLYLNYERSVIDRSTQTSPPSLSLSSTNLTWGSSSSSSPCLSSPSTSDLEEYTNDIVTLTDVPNIPEKKTYLGCRFSSTPILKTNYNQVNKQSRSQSDRRLTEIEAAEACKWLRATGFPQYAQLYEDNQFPIEISTVAQDHPLLESDILHSLFRRLQILNSCAHLHQQKIVNTEDESEDESCALSNNWTYQVDIKRWSRNCNKVPTSDYESASKDPEITKDTQRDRNKAEVKKVGSIRESSRKKTPAIVEKNNAAEHSSQISRLKLAEFRHSSDSEETPRTSRRVRTQSLDKTDSWSTTNIKINRLIWSNPLEHEHVFLEDDTDIPQDIEGPPLYQLCASQIQVLRKLALLKLTAHMEKYCPAHRTGWTWDLPRFFRKMKSPIYKDRHVFGVPLMVIFQRCGKILPRHIEEAMQWLQENASDQVGIFRKSGVKSRIQMLRNKIESNSMIDYTEQQCYDVADMLKQYFRELPEMLFTAKLSETFVLIFQYIPAFLRLESVICAIILMPEEHSQVLQALLHFLLIIANKSDVNQMNEHNLAMCLAPTLFHSSCLYKHVGGSPHSKELAENKAAQECLFFFLKFFHILFKIPKDFINQCNSSEIKEIKPKQLTDIGDGIGGWKEYLKECHKNLLKEVKEKSRGWMPIPVQNSLATLASNSKIAVFYKKVADGMPLRLWKVVADIEAPPAEVAHRILRERHIWDFDLISAKIIAQLDQQTEIFQYIRKKVTPIPNEEYCVIRTWRSDLPKDSCTIIETSVEYPGTIQVPGSIRGIVLASRYHIEPCGSGKSRLIHFSRIDTMGRSPEWYQKNYGYLSAVFIRNLQNSFYQNTNCPESQV</sequence>
<feature type="compositionally biased region" description="Basic and acidic residues" evidence="3">
    <location>
        <begin position="308"/>
        <end position="330"/>
    </location>
</feature>
<evidence type="ECO:0000313" key="6">
    <source>
        <dbReference type="EMBL" id="CAG9855132.1"/>
    </source>
</evidence>
<feature type="domain" description="START" evidence="5">
    <location>
        <begin position="725"/>
        <end position="902"/>
    </location>
</feature>
<dbReference type="PROSITE" id="PS50848">
    <property type="entry name" value="START"/>
    <property type="match status" value="1"/>
</dbReference>
<dbReference type="Pfam" id="PF01852">
    <property type="entry name" value="START"/>
    <property type="match status" value="1"/>
</dbReference>
<dbReference type="OrthoDB" id="10003330at2759"/>
<dbReference type="GO" id="GO:0007165">
    <property type="term" value="P:signal transduction"/>
    <property type="evidence" value="ECO:0007669"/>
    <property type="project" value="InterPro"/>
</dbReference>